<reference evidence="1" key="1">
    <citation type="submission" date="2018-07" db="EMBL/GenBank/DDBJ databases">
        <authorList>
            <person name="Quirk P.G."/>
            <person name="Krulwich T.A."/>
        </authorList>
    </citation>
    <scope>NUCLEOTIDE SEQUENCE</scope>
</reference>
<evidence type="ECO:0000313" key="1">
    <source>
        <dbReference type="EMBL" id="AXQ68981.1"/>
    </source>
</evidence>
<name>A0A385EAR1_9CAUD</name>
<dbReference type="Proteomes" id="UP000259026">
    <property type="component" value="Segment"/>
</dbReference>
<accession>A0A385EAR1</accession>
<reference evidence="1" key="2">
    <citation type="submission" date="2018-09" db="EMBL/GenBank/DDBJ databases">
        <title>Giant CbK-like Caulobacter bacteriophages have genetically divergent genomes.</title>
        <authorList>
            <person name="Wilson K."/>
            <person name="Ely B."/>
        </authorList>
    </citation>
    <scope>NUCLEOTIDE SEQUENCE [LARGE SCALE GENOMIC DNA]</scope>
</reference>
<evidence type="ECO:0000313" key="2">
    <source>
        <dbReference type="Proteomes" id="UP000259026"/>
    </source>
</evidence>
<organism evidence="1 2">
    <name type="scientific">Caulobacter phage CcrPW</name>
    <dbReference type="NCBI Taxonomy" id="2283271"/>
    <lineage>
        <taxon>Viruses</taxon>
        <taxon>Duplodnaviria</taxon>
        <taxon>Heunggongvirae</taxon>
        <taxon>Uroviricota</taxon>
        <taxon>Caudoviricetes</taxon>
        <taxon>Jeanschmidtviridae</taxon>
        <taxon>Colossusvirus</taxon>
        <taxon>Colossusvirus PW</taxon>
    </lineage>
</organism>
<keyword evidence="2" id="KW-1185">Reference proteome</keyword>
<dbReference type="EMBL" id="MH588545">
    <property type="protein sequence ID" value="AXQ68981.1"/>
    <property type="molecule type" value="Genomic_DNA"/>
</dbReference>
<sequence length="419" mass="47948">MSRTPQIQKTIHGEPVDHTTYLRAILDEIDRYPDGARNADIARGLGAEWAELPLRTVLSQTLVNMARRNLIYRDLGERGLYKVSMVARRAGVNKFDSDEQSILAAIRAEGGICQWRDILDAHDCRPKGVDADVIKASPLYTRLHRVIANSQLIRQDFAARGVYNLPWAELGSLPLRGKWYALMSKVSFIESCAKAKVDLDLDVWRDQRDAYFAHVGEAFANLRKQFGDSEDDLLADSRIYGAVVALARAAPKEVNIIRAEWRDRTDVWVQARRDAAEAEADALEAEGKTWNHLQPIVRQDIEEHRAGRDEEWEKKHIRWLYSRFERGTVGTHVHAPLLLYTAVAEHYGKCPAALSRGLIVDKPHDDVRLRPHRSRRTNYEIIQEQIANEIADERQREFLYQDDIDLDEELDIDETPTLG</sequence>
<protein>
    <submittedName>
        <fullName evidence="1">Uncharacterized protein</fullName>
    </submittedName>
</protein>
<proteinExistence type="predicted"/>
<gene>
    <name evidence="1" type="ORF">CcrPW_gp442</name>
</gene>